<dbReference type="EMBL" id="FMBI01000044">
    <property type="protein sequence ID" value="SCC66240.1"/>
    <property type="molecule type" value="Genomic_DNA"/>
</dbReference>
<gene>
    <name evidence="5" type="ORF">BTT61001_05684</name>
</gene>
<name>A0A1C4GDG1_BACTU</name>
<feature type="domain" description="Pre-toxin TG" evidence="4">
    <location>
        <begin position="116"/>
        <end position="175"/>
    </location>
</feature>
<dbReference type="SUPFAM" id="SSF140453">
    <property type="entry name" value="EsxAB dimer-like"/>
    <property type="match status" value="1"/>
</dbReference>
<dbReference type="AlphaFoldDB" id="A0A1C4GDG1"/>
<evidence type="ECO:0000256" key="1">
    <source>
        <dbReference type="ARBA" id="ARBA00004613"/>
    </source>
</evidence>
<dbReference type="InterPro" id="IPR036689">
    <property type="entry name" value="ESAT-6-like_sf"/>
</dbReference>
<evidence type="ECO:0000313" key="6">
    <source>
        <dbReference type="Proteomes" id="UP000195991"/>
    </source>
</evidence>
<keyword evidence="2" id="KW-0964">Secreted</keyword>
<dbReference type="Gene3D" id="1.10.287.850">
    <property type="entry name" value="HP0062-like domain"/>
    <property type="match status" value="1"/>
</dbReference>
<feature type="region of interest" description="Disordered" evidence="3">
    <location>
        <begin position="287"/>
        <end position="312"/>
    </location>
</feature>
<dbReference type="RefSeq" id="WP_087986035.1">
    <property type="nucleotide sequence ID" value="NZ_FMBI01000044.1"/>
</dbReference>
<evidence type="ECO:0000313" key="5">
    <source>
        <dbReference type="EMBL" id="SCC66240.1"/>
    </source>
</evidence>
<comment type="subcellular location">
    <subcellularLocation>
        <location evidence="1">Secreted</location>
    </subcellularLocation>
</comment>
<reference evidence="5 6" key="1">
    <citation type="submission" date="2016-08" db="EMBL/GenBank/DDBJ databases">
        <authorList>
            <person name="Seilhamer J.J."/>
        </authorList>
    </citation>
    <scope>NUCLEOTIDE SEQUENCE [LARGE SCALE GENOMIC DNA]</scope>
    <source>
        <strain evidence="5 6">IEBC_T61001</strain>
    </source>
</reference>
<dbReference type="Proteomes" id="UP000195991">
    <property type="component" value="Unassembled WGS sequence"/>
</dbReference>
<dbReference type="InterPro" id="IPR027797">
    <property type="entry name" value="PT-TG_dom"/>
</dbReference>
<accession>A0A1C4GDG1</accession>
<dbReference type="InterPro" id="IPR010310">
    <property type="entry name" value="T7SS_ESAT-6-like"/>
</dbReference>
<organism evidence="5 6">
    <name type="scientific">Bacillus thuringiensis</name>
    <dbReference type="NCBI Taxonomy" id="1428"/>
    <lineage>
        <taxon>Bacteria</taxon>
        <taxon>Bacillati</taxon>
        <taxon>Bacillota</taxon>
        <taxon>Bacilli</taxon>
        <taxon>Bacillales</taxon>
        <taxon>Bacillaceae</taxon>
        <taxon>Bacillus</taxon>
        <taxon>Bacillus cereus group</taxon>
    </lineage>
</organism>
<protein>
    <recommendedName>
        <fullName evidence="4">Pre-toxin TG domain-containing protein</fullName>
    </recommendedName>
</protein>
<evidence type="ECO:0000256" key="3">
    <source>
        <dbReference type="SAM" id="MobiDB-lite"/>
    </source>
</evidence>
<dbReference type="NCBIfam" id="TIGR03930">
    <property type="entry name" value="WXG100_ESAT6"/>
    <property type="match status" value="1"/>
</dbReference>
<dbReference type="Pfam" id="PF14449">
    <property type="entry name" value="PT-TG"/>
    <property type="match status" value="1"/>
</dbReference>
<evidence type="ECO:0000259" key="4">
    <source>
        <dbReference type="Pfam" id="PF14449"/>
    </source>
</evidence>
<sequence>MVQIKVTPERLEQAAKTVKDVRYTLEQIHNDLYNQTEHIAATWIGATSQRFYQMFNEAKPKMFTVLMEFDKIADELERAAEKFRTADAEYDGNLVEGETAASASSSKKGDDSLEKAARDLAGELSGEYDLRRVMEGVDPDTGEKLSWWDRTGAGVMVFAGLTPLGKGIKVVKGAKKVADAVDTAKKIDKTAEAVKAQRQVQIGINQATGRAFEKEVYKDFSKEVDTVVEQITLKTNKTGTKTRLDFLGANKDLEDIRIVEAKGSPTAPLTKKQKIAIPEIEEHGATVVGKGKPPFVGGTEIPPTKVEIRRKQ</sequence>
<evidence type="ECO:0000256" key="2">
    <source>
        <dbReference type="ARBA" id="ARBA00022525"/>
    </source>
</evidence>
<dbReference type="Pfam" id="PF06013">
    <property type="entry name" value="WXG100"/>
    <property type="match status" value="1"/>
</dbReference>
<dbReference type="GO" id="GO:0005576">
    <property type="term" value="C:extracellular region"/>
    <property type="evidence" value="ECO:0007669"/>
    <property type="project" value="UniProtKB-SubCell"/>
</dbReference>
<feature type="compositionally biased region" description="Low complexity" evidence="3">
    <location>
        <begin position="287"/>
        <end position="298"/>
    </location>
</feature>
<proteinExistence type="predicted"/>